<accession>W6QTS4</accession>
<sequence>MLPHIPLNNNNDRSKNQRILLSIRLRLSNFSSGGQTWLTAAVPEKPVQRYAPYLHSNLYKVRRICLDGEMPYQNHLTDIIVVRSSDMIERFLYEAKRASELAKRTEASLLLLIFCHGFPNYHLLLDSSKRSRGLSIITLKGILEPGAPFTLVTTACYSRRWVITPELNSNAVTAAGTEEEFKSRYF</sequence>
<gene>
    <name evidence="1" type="ORF">PROQFM164_S02g003093</name>
</gene>
<dbReference type="AlphaFoldDB" id="W6QTS4"/>
<name>W6QTS4_PENRF</name>
<dbReference type="STRING" id="1365484.W6QTS4"/>
<evidence type="ECO:0000313" key="1">
    <source>
        <dbReference type="EMBL" id="CDM32942.1"/>
    </source>
</evidence>
<reference evidence="1" key="1">
    <citation type="journal article" date="2014" name="Nat. Commun.">
        <title>Multiple recent horizontal transfers of a large genomic region in cheese making fungi.</title>
        <authorList>
            <person name="Cheeseman K."/>
            <person name="Ropars J."/>
            <person name="Renault P."/>
            <person name="Dupont J."/>
            <person name="Gouzy J."/>
            <person name="Branca A."/>
            <person name="Abraham A.L."/>
            <person name="Ceppi M."/>
            <person name="Conseiller E."/>
            <person name="Debuchy R."/>
            <person name="Malagnac F."/>
            <person name="Goarin A."/>
            <person name="Silar P."/>
            <person name="Lacoste S."/>
            <person name="Sallet E."/>
            <person name="Bensimon A."/>
            <person name="Giraud T."/>
            <person name="Brygoo Y."/>
        </authorList>
    </citation>
    <scope>NUCLEOTIDE SEQUENCE [LARGE SCALE GENOMIC DNA]</scope>
    <source>
        <strain evidence="1">FM164</strain>
    </source>
</reference>
<dbReference type="EMBL" id="HG792016">
    <property type="protein sequence ID" value="CDM32942.1"/>
    <property type="molecule type" value="Genomic_DNA"/>
</dbReference>
<proteinExistence type="predicted"/>
<keyword evidence="2" id="KW-1185">Reference proteome</keyword>
<dbReference type="Proteomes" id="UP000030686">
    <property type="component" value="Unassembled WGS sequence"/>
</dbReference>
<evidence type="ECO:0000313" key="2">
    <source>
        <dbReference type="Proteomes" id="UP000030686"/>
    </source>
</evidence>
<protein>
    <submittedName>
        <fullName evidence="1">Genomic scaffold, ProqFM164S02</fullName>
    </submittedName>
</protein>
<organism evidence="1 2">
    <name type="scientific">Penicillium roqueforti (strain FM164)</name>
    <dbReference type="NCBI Taxonomy" id="1365484"/>
    <lineage>
        <taxon>Eukaryota</taxon>
        <taxon>Fungi</taxon>
        <taxon>Dikarya</taxon>
        <taxon>Ascomycota</taxon>
        <taxon>Pezizomycotina</taxon>
        <taxon>Eurotiomycetes</taxon>
        <taxon>Eurotiomycetidae</taxon>
        <taxon>Eurotiales</taxon>
        <taxon>Aspergillaceae</taxon>
        <taxon>Penicillium</taxon>
    </lineage>
</organism>
<dbReference type="OrthoDB" id="3000060at2759"/>